<dbReference type="EMBL" id="HG793133">
    <property type="protein sequence ID" value="CDK30680.1"/>
    <property type="molecule type" value="Genomic_DNA"/>
</dbReference>
<feature type="compositionally biased region" description="Basic residues" evidence="1">
    <location>
        <begin position="110"/>
        <end position="119"/>
    </location>
</feature>
<protein>
    <submittedName>
        <fullName evidence="2">Uncharacterized protein</fullName>
    </submittedName>
</protein>
<organism evidence="2 3">
    <name type="scientific">Candidatus Babela massiliensis</name>
    <dbReference type="NCBI Taxonomy" id="673862"/>
    <lineage>
        <taxon>Bacteria</taxon>
        <taxon>Candidatus Babelota</taxon>
        <taxon>Candidatus Babeliae</taxon>
        <taxon>Candidatus Babeliales</taxon>
        <taxon>Candidatus Babeliaceae</taxon>
        <taxon>Candidatus Babela</taxon>
    </lineage>
</organism>
<dbReference type="AlphaFoldDB" id="V6DGI6"/>
<accession>V6DGI6</accession>
<dbReference type="HOGENOM" id="CLU_2153794_0_0_7"/>
<evidence type="ECO:0000256" key="1">
    <source>
        <dbReference type="SAM" id="MobiDB-lite"/>
    </source>
</evidence>
<gene>
    <name evidence="2" type="ORF">BABL1_gene_335</name>
</gene>
<evidence type="ECO:0000313" key="2">
    <source>
        <dbReference type="EMBL" id="CDK30680.1"/>
    </source>
</evidence>
<keyword evidence="3" id="KW-1185">Reference proteome</keyword>
<dbReference type="KEGG" id="dpb:BABL1_gene_335"/>
<name>V6DGI6_9BACT</name>
<dbReference type="STRING" id="673862.BABL1_gene_335"/>
<feature type="compositionally biased region" description="Basic and acidic residues" evidence="1">
    <location>
        <begin position="99"/>
        <end position="109"/>
    </location>
</feature>
<evidence type="ECO:0000313" key="3">
    <source>
        <dbReference type="Proteomes" id="UP000018769"/>
    </source>
</evidence>
<dbReference type="Proteomes" id="UP000018769">
    <property type="component" value="Chromosome I"/>
</dbReference>
<dbReference type="RefSeq" id="WP_023792200.1">
    <property type="nucleotide sequence ID" value="NC_023003.1"/>
</dbReference>
<feature type="region of interest" description="Disordered" evidence="1">
    <location>
        <begin position="99"/>
        <end position="119"/>
    </location>
</feature>
<dbReference type="OrthoDB" id="9255822at2"/>
<reference evidence="2 3" key="1">
    <citation type="journal article" date="2015" name="Biol. Direct">
        <title>Babela massiliensis, a representative of a widespread bacterial phylum with unusual adaptations to parasitism in amoebae.</title>
        <authorList>
            <person name="Pagnier I."/>
            <person name="Yutin N."/>
            <person name="Croce O."/>
            <person name="Makarova K.S."/>
            <person name="Wolf Y.I."/>
            <person name="Benamar S."/>
            <person name="Raoult D."/>
            <person name="Koonin E.V."/>
            <person name="La Scola B."/>
        </authorList>
    </citation>
    <scope>NUCLEOTIDE SEQUENCE [LARGE SCALE GENOMIC DNA]</scope>
    <source>
        <strain evidence="3">BABL1</strain>
    </source>
</reference>
<proteinExistence type="predicted"/>
<sequence>MSKLIKQKTIGINPLDEYLSYSSNLENKETTNSIDMQQNKDNNIDLIVKSTIKKERITLHISSDIINKIKNVVYWEPGLTMAAFAELALYKALNDLEQERGEPYPERKTHNLRLGRPIK</sequence>